<accession>A0A2M6W4B9</accession>
<dbReference type="AlphaFoldDB" id="A0A2M6W4B9"/>
<dbReference type="EMBL" id="PFBX01000020">
    <property type="protein sequence ID" value="PIT87570.1"/>
    <property type="molecule type" value="Genomic_DNA"/>
</dbReference>
<dbReference type="PANTHER" id="PTHR33227:SF48">
    <property type="entry name" value="STIGMA-SPECIFIC STIG1-LIKE PROTEIN 4"/>
    <property type="match status" value="1"/>
</dbReference>
<organism evidence="2 3">
    <name type="scientific">Candidatus Magasanikbacteria bacterium CG10_big_fil_rev_8_21_14_0_10_40_10</name>
    <dbReference type="NCBI Taxonomy" id="1974648"/>
    <lineage>
        <taxon>Bacteria</taxon>
        <taxon>Candidatus Magasanikiibacteriota</taxon>
    </lineage>
</organism>
<evidence type="ECO:0000256" key="1">
    <source>
        <dbReference type="ARBA" id="ARBA00022729"/>
    </source>
</evidence>
<dbReference type="Proteomes" id="UP000231183">
    <property type="component" value="Unassembled WGS sequence"/>
</dbReference>
<dbReference type="Pfam" id="PF04885">
    <property type="entry name" value="Stig1"/>
    <property type="match status" value="2"/>
</dbReference>
<sequence>MKIKIKVLLATAVGLVALVLVLAGILLNTKPSQASAQSYGTPVSCYTLQAGDNIKPNRIDMPAIWNIGDDGKIWPYLDGDDFKTWHTDESYEGHFKLVTPECLSQYDAATSLPLYINRRPGSGIIRNKISSQLYAILPNNTKAPITDESAKALYGANYTVRVLEPAAFFNYYNTATTITGSNPAPHAGMLVENNNGTYYVTQCGQLREVTSLSFLDNHFKNKYVQKVSGSLLGSLSASEKISDKLNALTSYTQMNANDDCGGTATPVNPLTCPLGTSSCNGSCLDLGTNSNHCGVCNNACGSGNYCNNGKCEGLSVACQNNQKKCGNKCVNYQTDASNCGDCGVTCATGEVCSSGVCASTCPNSETKCSNQCTNILADNNNCGSCGKACSTGYSCVSGSCQAPVASCQTGYTSCNNTCVNTLTDKFNCGSCDHICSSIDSCVNGTCSTVAPSAPKITGIKFYNPTASTLGQTNVLNKVDTEDAIELIFSEKFDPSAISPSFVCGSDILFSDPSKDGYATIGYADSQGNKSLIYLKGIAKFYLGGVVNTQTNSTVYMTADSGCTKMMLQFFTTNISLGISALPSGASVPVSESLTTGIIKNMSGNWMVGGETLPTHTGSF</sequence>
<dbReference type="PANTHER" id="PTHR33227">
    <property type="entry name" value="STIGMA-SPECIFIC STIG1-LIKE PROTEIN 3"/>
    <property type="match status" value="1"/>
</dbReference>
<name>A0A2M6W4B9_9BACT</name>
<protein>
    <recommendedName>
        <fullName evidence="4">TNFR-Cys domain-containing protein</fullName>
    </recommendedName>
</protein>
<evidence type="ECO:0000313" key="2">
    <source>
        <dbReference type="EMBL" id="PIT87570.1"/>
    </source>
</evidence>
<comment type="caution">
    <text evidence="2">The sequence shown here is derived from an EMBL/GenBank/DDBJ whole genome shotgun (WGS) entry which is preliminary data.</text>
</comment>
<evidence type="ECO:0008006" key="4">
    <source>
        <dbReference type="Google" id="ProtNLM"/>
    </source>
</evidence>
<dbReference type="NCBIfam" id="NF041328">
    <property type="entry name" value="C_rich_MXAN6577"/>
    <property type="match status" value="1"/>
</dbReference>
<dbReference type="InterPro" id="IPR006969">
    <property type="entry name" value="Stig-like"/>
</dbReference>
<keyword evidence="1" id="KW-0732">Signal</keyword>
<reference evidence="3" key="1">
    <citation type="submission" date="2017-09" db="EMBL/GenBank/DDBJ databases">
        <title>Depth-based differentiation of microbial function through sediment-hosted aquifers and enrichment of novel symbionts in the deep terrestrial subsurface.</title>
        <authorList>
            <person name="Probst A.J."/>
            <person name="Ladd B."/>
            <person name="Jarett J.K."/>
            <person name="Geller-Mcgrath D.E."/>
            <person name="Sieber C.M.K."/>
            <person name="Emerson J.B."/>
            <person name="Anantharaman K."/>
            <person name="Thomas B.C."/>
            <person name="Malmstrom R."/>
            <person name="Stieglmeier M."/>
            <person name="Klingl A."/>
            <person name="Woyke T."/>
            <person name="Ryan C.M."/>
            <person name="Banfield J.F."/>
        </authorList>
    </citation>
    <scope>NUCLEOTIDE SEQUENCE [LARGE SCALE GENOMIC DNA]</scope>
</reference>
<evidence type="ECO:0000313" key="3">
    <source>
        <dbReference type="Proteomes" id="UP000231183"/>
    </source>
</evidence>
<proteinExistence type="predicted"/>
<gene>
    <name evidence="2" type="ORF">COU31_02215</name>
</gene>